<dbReference type="GO" id="GO:0019391">
    <property type="term" value="P:glucuronoside catabolic process"/>
    <property type="evidence" value="ECO:0007669"/>
    <property type="project" value="TreeGrafter"/>
</dbReference>
<dbReference type="GO" id="GO:0004566">
    <property type="term" value="F:beta-glucuronidase activity"/>
    <property type="evidence" value="ECO:0007669"/>
    <property type="project" value="TreeGrafter"/>
</dbReference>
<dbReference type="InterPro" id="IPR006103">
    <property type="entry name" value="Glyco_hydro_2_cat"/>
</dbReference>
<gene>
    <name evidence="4" type="ORF">HMPREF1872_00809</name>
</gene>
<dbReference type="PANTHER" id="PTHR10066">
    <property type="entry name" value="BETA-GLUCURONIDASE"/>
    <property type="match status" value="1"/>
</dbReference>
<comment type="caution">
    <text evidence="4">The sequence shown here is derived from an EMBL/GenBank/DDBJ whole genome shotgun (WGS) entry which is preliminary data.</text>
</comment>
<organism evidence="4 5">
    <name type="scientific">Amygdalobacter nucleatus</name>
    <dbReference type="NCBI Taxonomy" id="3029274"/>
    <lineage>
        <taxon>Bacteria</taxon>
        <taxon>Bacillati</taxon>
        <taxon>Bacillota</taxon>
        <taxon>Clostridia</taxon>
        <taxon>Eubacteriales</taxon>
        <taxon>Oscillospiraceae</taxon>
        <taxon>Amygdalobacter</taxon>
    </lineage>
</organism>
<dbReference type="GO" id="GO:0005975">
    <property type="term" value="P:carbohydrate metabolic process"/>
    <property type="evidence" value="ECO:0007669"/>
    <property type="project" value="InterPro"/>
</dbReference>
<dbReference type="InterPro" id="IPR017853">
    <property type="entry name" value="GH"/>
</dbReference>
<feature type="domain" description="Glycoside hydrolase family 2 catalytic" evidence="3">
    <location>
        <begin position="1"/>
        <end position="103"/>
    </location>
</feature>
<name>A0A133YCE7_9FIRM</name>
<comment type="similarity">
    <text evidence="1">Belongs to the glycosyl hydrolase 2 family.</text>
</comment>
<dbReference type="STRING" id="1497955.HMPREF1872_00809"/>
<protein>
    <recommendedName>
        <fullName evidence="3">Glycoside hydrolase family 2 catalytic domain-containing protein</fullName>
    </recommendedName>
</protein>
<evidence type="ECO:0000259" key="3">
    <source>
        <dbReference type="Pfam" id="PF02836"/>
    </source>
</evidence>
<dbReference type="EMBL" id="LSCV01000024">
    <property type="protein sequence ID" value="KXB40841.1"/>
    <property type="molecule type" value="Genomic_DNA"/>
</dbReference>
<sequence>MIQRGKNHACIVMWSIANESAQYAEGAHAYYEPLFKLAHSLDPDKRPLTQTNFLLSLPETDKCSDLADVICLNRYYGWYLNSGDLEAAKQALRNELKAWEQKYPNKRSCSQNMVLTLSLASIQPTPSLSRKSTSSHTIKQTQKSLMNSNTLSVNSSGTSQISKPSLASFASRATKKAFSLELESSKLSCVI</sequence>
<evidence type="ECO:0000256" key="1">
    <source>
        <dbReference type="ARBA" id="ARBA00007401"/>
    </source>
</evidence>
<keyword evidence="5" id="KW-1185">Reference proteome</keyword>
<proteinExistence type="inferred from homology"/>
<evidence type="ECO:0000256" key="2">
    <source>
        <dbReference type="SAM" id="MobiDB-lite"/>
    </source>
</evidence>
<dbReference type="Gene3D" id="3.20.20.80">
    <property type="entry name" value="Glycosidases"/>
    <property type="match status" value="1"/>
</dbReference>
<dbReference type="PANTHER" id="PTHR10066:SF67">
    <property type="entry name" value="BETA-GLUCURONIDASE"/>
    <property type="match status" value="1"/>
</dbReference>
<evidence type="ECO:0000313" key="5">
    <source>
        <dbReference type="Proteomes" id="UP000070080"/>
    </source>
</evidence>
<feature type="region of interest" description="Disordered" evidence="2">
    <location>
        <begin position="125"/>
        <end position="162"/>
    </location>
</feature>
<dbReference type="AlphaFoldDB" id="A0A133YCE7"/>
<evidence type="ECO:0000313" key="4">
    <source>
        <dbReference type="EMBL" id="KXB40841.1"/>
    </source>
</evidence>
<dbReference type="SUPFAM" id="SSF51445">
    <property type="entry name" value="(Trans)glycosidases"/>
    <property type="match status" value="1"/>
</dbReference>
<dbReference type="GO" id="GO:0030246">
    <property type="term" value="F:carbohydrate binding"/>
    <property type="evidence" value="ECO:0007669"/>
    <property type="project" value="TreeGrafter"/>
</dbReference>
<dbReference type="Proteomes" id="UP000070080">
    <property type="component" value="Unassembled WGS sequence"/>
</dbReference>
<accession>A0A133YCE7</accession>
<reference evidence="5" key="1">
    <citation type="submission" date="2016-01" db="EMBL/GenBank/DDBJ databases">
        <authorList>
            <person name="Mitreva M."/>
            <person name="Pepin K.H."/>
            <person name="Mihindukulasuriya K.A."/>
            <person name="Fulton R."/>
            <person name="Fronick C."/>
            <person name="O'Laughlin M."/>
            <person name="Miner T."/>
            <person name="Herter B."/>
            <person name="Rosa B.A."/>
            <person name="Cordes M."/>
            <person name="Tomlinson C."/>
            <person name="Wollam A."/>
            <person name="Palsikar V.B."/>
            <person name="Mardis E.R."/>
            <person name="Wilson R.K."/>
        </authorList>
    </citation>
    <scope>NUCLEOTIDE SEQUENCE [LARGE SCALE GENOMIC DNA]</scope>
    <source>
        <strain evidence="5">KA00274</strain>
    </source>
</reference>
<dbReference type="Pfam" id="PF02836">
    <property type="entry name" value="Glyco_hydro_2_C"/>
    <property type="match status" value="1"/>
</dbReference>